<comment type="similarity">
    <text evidence="4">Belongs to the helicase family. DinG subfamily.</text>
</comment>
<dbReference type="PANTHER" id="PTHR11472">
    <property type="entry name" value="DNA REPAIR DEAD HELICASE RAD3/XP-D SUBFAMILY MEMBER"/>
    <property type="match status" value="1"/>
</dbReference>
<dbReference type="Gene3D" id="3.40.50.300">
    <property type="entry name" value="P-loop containing nucleotide triphosphate hydrolases"/>
    <property type="match status" value="2"/>
</dbReference>
<evidence type="ECO:0000313" key="6">
    <source>
        <dbReference type="EMBL" id="MEL0659243.1"/>
    </source>
</evidence>
<keyword evidence="1" id="KW-0547">Nucleotide-binding</keyword>
<evidence type="ECO:0000256" key="4">
    <source>
        <dbReference type="ARBA" id="ARBA00038058"/>
    </source>
</evidence>
<sequence>MIASFFSSTGALADLIPHFRGREAQVKMAEAVDLAIKKKSSLVVEAETGTGKTFAYLAPSLLNLDKSLGQKLIISTGSKALQEQLYLKDLPLLLKATHFTGVSTLLKGRSNYLCTERLNRYMLETRFKQPNLHTELVTIKDWSVSTATGDIAEVDNLPEDALIIPSITSTNDNCLGRECPSYEDCFVVKARNKAMDADVIVINHHLFFADLAVKETGFGKLIPEADTYIFDEAHQLPDIASQYFGEVLSSKQLTELAKEIDFVYRTELKEAKQMAKAAEQLRAASLDFRLAFAMEKGSGSWRDKSKDRAMQMHVTRLRQVLIFLKQVVTERLGKSEVLDHAFEKINQYSLLFERLNNVHESGFSYWYECTKQHFSLNITPLSVATRFQVECQKKQASWIFTSATLSVKGEFKHFTQLLGLTNSDCLQLNSPFDYAKQSLFVVPRLLPEPGTPGLAIKLVEALSPVIKASKGRCFFLCTSHSMMNQLAQAFRESLTLPVLLQGEKSKQALLDEFITHGNALLVATGSFWEGVDVRGQTLSCVIIDKIPFASPEEPLLKARMEDAELKGGDPFFDVQLPQAVITLKQGVGRLIRAEQDKGVLIVCDTRLVSRKYGNLFLNSLPCMPRTRDLNKAIDFLTLID</sequence>
<dbReference type="InterPro" id="IPR027417">
    <property type="entry name" value="P-loop_NTPase"/>
</dbReference>
<name>A0ABU9HBY1_9GAMM</name>
<evidence type="ECO:0000256" key="1">
    <source>
        <dbReference type="ARBA" id="ARBA00022741"/>
    </source>
</evidence>
<dbReference type="EC" id="3.6.4.12" evidence="6"/>
<dbReference type="EMBL" id="JBAKBA010000017">
    <property type="protein sequence ID" value="MEL0659243.1"/>
    <property type="molecule type" value="Genomic_DNA"/>
</dbReference>
<dbReference type="InterPro" id="IPR014013">
    <property type="entry name" value="Helic_SF1/SF2_ATP-bd_DinG/Rad3"/>
</dbReference>
<dbReference type="PANTHER" id="PTHR11472:SF34">
    <property type="entry name" value="REGULATOR OF TELOMERE ELONGATION HELICASE 1"/>
    <property type="match status" value="1"/>
</dbReference>
<keyword evidence="6" id="KW-0347">Helicase</keyword>
<evidence type="ECO:0000256" key="2">
    <source>
        <dbReference type="ARBA" id="ARBA00022801"/>
    </source>
</evidence>
<gene>
    <name evidence="6" type="ORF">V6255_08830</name>
</gene>
<organism evidence="6 7">
    <name type="scientific">Psychromonas arctica</name>
    <dbReference type="NCBI Taxonomy" id="168275"/>
    <lineage>
        <taxon>Bacteria</taxon>
        <taxon>Pseudomonadati</taxon>
        <taxon>Pseudomonadota</taxon>
        <taxon>Gammaproteobacteria</taxon>
        <taxon>Alteromonadales</taxon>
        <taxon>Psychromonadaceae</taxon>
        <taxon>Psychromonas</taxon>
    </lineage>
</organism>
<reference evidence="6 7" key="1">
    <citation type="submission" date="2024-02" db="EMBL/GenBank/DDBJ databases">
        <title>Bacteria isolated from the canopy kelp, Nereocystis luetkeana.</title>
        <authorList>
            <person name="Pfister C.A."/>
            <person name="Younker I.T."/>
            <person name="Light S.H."/>
        </authorList>
    </citation>
    <scope>NUCLEOTIDE SEQUENCE [LARGE SCALE GENOMIC DNA]</scope>
    <source>
        <strain evidence="6 7">TI.2.07</strain>
    </source>
</reference>
<dbReference type="GO" id="GO:0016787">
    <property type="term" value="F:hydrolase activity"/>
    <property type="evidence" value="ECO:0007669"/>
    <property type="project" value="UniProtKB-KW"/>
</dbReference>
<dbReference type="SMART" id="SM00491">
    <property type="entry name" value="HELICc2"/>
    <property type="match status" value="1"/>
</dbReference>
<keyword evidence="7" id="KW-1185">Reference proteome</keyword>
<dbReference type="SUPFAM" id="SSF52540">
    <property type="entry name" value="P-loop containing nucleoside triphosphate hydrolases"/>
    <property type="match status" value="1"/>
</dbReference>
<dbReference type="InterPro" id="IPR006555">
    <property type="entry name" value="ATP-dep_Helicase_C"/>
</dbReference>
<comment type="caution">
    <text evidence="6">The sequence shown here is derived from an EMBL/GenBank/DDBJ whole genome shotgun (WGS) entry which is preliminary data.</text>
</comment>
<dbReference type="Proteomes" id="UP001366060">
    <property type="component" value="Unassembled WGS sequence"/>
</dbReference>
<evidence type="ECO:0000256" key="3">
    <source>
        <dbReference type="ARBA" id="ARBA00022840"/>
    </source>
</evidence>
<feature type="domain" description="Helicase ATP-binding" evidence="5">
    <location>
        <begin position="11"/>
        <end position="278"/>
    </location>
</feature>
<dbReference type="InterPro" id="IPR011545">
    <property type="entry name" value="DEAD/DEAH_box_helicase_dom"/>
</dbReference>
<dbReference type="Pfam" id="PF13307">
    <property type="entry name" value="Helicase_C_2"/>
    <property type="match status" value="1"/>
</dbReference>
<evidence type="ECO:0000313" key="7">
    <source>
        <dbReference type="Proteomes" id="UP001366060"/>
    </source>
</evidence>
<keyword evidence="3" id="KW-0067">ATP-binding</keyword>
<accession>A0ABU9HBY1</accession>
<keyword evidence="2 6" id="KW-0378">Hydrolase</keyword>
<protein>
    <submittedName>
        <fullName evidence="6">ATP-dependent DNA helicase</fullName>
        <ecNumber evidence="6">3.6.4.12</ecNumber>
    </submittedName>
</protein>
<evidence type="ECO:0000259" key="5">
    <source>
        <dbReference type="PROSITE" id="PS51193"/>
    </source>
</evidence>
<dbReference type="RefSeq" id="WP_341627813.1">
    <property type="nucleotide sequence ID" value="NZ_JBAKBA010000017.1"/>
</dbReference>
<proteinExistence type="inferred from homology"/>
<dbReference type="PROSITE" id="PS51193">
    <property type="entry name" value="HELICASE_ATP_BIND_2"/>
    <property type="match status" value="1"/>
</dbReference>
<dbReference type="InterPro" id="IPR045028">
    <property type="entry name" value="DinG/Rad3-like"/>
</dbReference>
<dbReference type="GO" id="GO:0003678">
    <property type="term" value="F:DNA helicase activity"/>
    <property type="evidence" value="ECO:0007669"/>
    <property type="project" value="UniProtKB-EC"/>
</dbReference>
<dbReference type="Pfam" id="PF00270">
    <property type="entry name" value="DEAD"/>
    <property type="match status" value="1"/>
</dbReference>